<dbReference type="Pfam" id="PF01497">
    <property type="entry name" value="Peripla_BP_2"/>
    <property type="match status" value="1"/>
</dbReference>
<dbReference type="SUPFAM" id="SSF46689">
    <property type="entry name" value="Homeodomain-like"/>
    <property type="match status" value="2"/>
</dbReference>
<dbReference type="InterPro" id="IPR009057">
    <property type="entry name" value="Homeodomain-like_sf"/>
</dbReference>
<comment type="caution">
    <text evidence="6">The sequence shown here is derived from an EMBL/GenBank/DDBJ whole genome shotgun (WGS) entry which is preliminary data.</text>
</comment>
<organism evidence="6 7">
    <name type="scientific">Paenibacillus amylolyticus</name>
    <dbReference type="NCBI Taxonomy" id="1451"/>
    <lineage>
        <taxon>Bacteria</taxon>
        <taxon>Bacillati</taxon>
        <taxon>Bacillota</taxon>
        <taxon>Bacilli</taxon>
        <taxon>Bacillales</taxon>
        <taxon>Paenibacillaceae</taxon>
        <taxon>Paenibacillus</taxon>
    </lineage>
</organism>
<dbReference type="Gene3D" id="3.40.50.1980">
    <property type="entry name" value="Nitrogenase molybdenum iron protein domain"/>
    <property type="match status" value="2"/>
</dbReference>
<protein>
    <submittedName>
        <fullName evidence="6">AraC family transcriptional regulator</fullName>
    </submittedName>
</protein>
<feature type="domain" description="HTH araC/xylS-type" evidence="4">
    <location>
        <begin position="164"/>
        <end position="262"/>
    </location>
</feature>
<dbReference type="SUPFAM" id="SSF53807">
    <property type="entry name" value="Helical backbone' metal receptor"/>
    <property type="match status" value="1"/>
</dbReference>
<gene>
    <name evidence="6" type="ORF">PAHA3_4873</name>
</gene>
<dbReference type="GO" id="GO:0043565">
    <property type="term" value="F:sequence-specific DNA binding"/>
    <property type="evidence" value="ECO:0007669"/>
    <property type="project" value="InterPro"/>
</dbReference>
<keyword evidence="2" id="KW-0238">DNA-binding</keyword>
<evidence type="ECO:0000259" key="4">
    <source>
        <dbReference type="PROSITE" id="PS01124"/>
    </source>
</evidence>
<name>A0A117I340_PAEAM</name>
<dbReference type="GO" id="GO:0003700">
    <property type="term" value="F:DNA-binding transcription factor activity"/>
    <property type="evidence" value="ECO:0007669"/>
    <property type="project" value="InterPro"/>
</dbReference>
<evidence type="ECO:0000256" key="3">
    <source>
        <dbReference type="ARBA" id="ARBA00023163"/>
    </source>
</evidence>
<evidence type="ECO:0000313" key="7">
    <source>
        <dbReference type="Proteomes" id="UP000069697"/>
    </source>
</evidence>
<dbReference type="PROSITE" id="PS50983">
    <property type="entry name" value="FE_B12_PBP"/>
    <property type="match status" value="1"/>
</dbReference>
<dbReference type="Proteomes" id="UP000069697">
    <property type="component" value="Unassembled WGS sequence"/>
</dbReference>
<evidence type="ECO:0000313" key="6">
    <source>
        <dbReference type="EMBL" id="GAS84752.1"/>
    </source>
</evidence>
<reference evidence="6 7" key="1">
    <citation type="journal article" date="2016" name="Genome Announc.">
        <title>Draft Genome Sequence of Paenibacillus amylolyticus Heshi-A3, Isolated from Fermented Rice Bran in a Japanese Fermented Seafood Dish.</title>
        <authorList>
            <person name="Akuzawa S."/>
            <person name="Nagaoka J."/>
            <person name="Kanekatsu M."/>
            <person name="Kubota E."/>
            <person name="Ohtake R."/>
            <person name="Suzuki T."/>
            <person name="Kanesaki Y."/>
        </authorList>
    </citation>
    <scope>NUCLEOTIDE SEQUENCE [LARGE SCALE GENOMIC DNA]</scope>
    <source>
        <strain evidence="6 7">Heshi-A3</strain>
    </source>
</reference>
<dbReference type="Pfam" id="PF12833">
    <property type="entry name" value="HTH_18"/>
    <property type="match status" value="1"/>
</dbReference>
<dbReference type="PANTHER" id="PTHR43280:SF28">
    <property type="entry name" value="HTH-TYPE TRANSCRIPTIONAL ACTIVATOR RHAS"/>
    <property type="match status" value="1"/>
</dbReference>
<evidence type="ECO:0000259" key="5">
    <source>
        <dbReference type="PROSITE" id="PS50983"/>
    </source>
</evidence>
<evidence type="ECO:0000256" key="1">
    <source>
        <dbReference type="ARBA" id="ARBA00023015"/>
    </source>
</evidence>
<dbReference type="SMART" id="SM00342">
    <property type="entry name" value="HTH_ARAC"/>
    <property type="match status" value="1"/>
</dbReference>
<reference evidence="7" key="2">
    <citation type="submission" date="2016-01" db="EMBL/GenBank/DDBJ databases">
        <title>Draft Genome Sequence of Paenibacillus amylolyticus Heshi-A3 that Was Isolated from Fermented Rice Bran with Aging Salted Mackerel, Which Was Named Heshiko as Traditional Fermented Seafood in Japan.</title>
        <authorList>
            <person name="Akuzawa S."/>
            <person name="Nakagawa J."/>
            <person name="Kanekatsu T."/>
            <person name="Kubota E."/>
            <person name="Ohtake R."/>
            <person name="Suzuki T."/>
            <person name="Kanesaki Y."/>
        </authorList>
    </citation>
    <scope>NUCLEOTIDE SEQUENCE [LARGE SCALE GENOMIC DNA]</scope>
    <source>
        <strain evidence="7">Heshi-A3</strain>
    </source>
</reference>
<dbReference type="InterPro" id="IPR018062">
    <property type="entry name" value="HTH_AraC-typ_CS"/>
</dbReference>
<proteinExistence type="predicted"/>
<keyword evidence="1" id="KW-0805">Transcription regulation</keyword>
<dbReference type="Gene3D" id="1.10.10.60">
    <property type="entry name" value="Homeodomain-like"/>
    <property type="match status" value="2"/>
</dbReference>
<dbReference type="InterPro" id="IPR002491">
    <property type="entry name" value="ABC_transptr_periplasmic_BD"/>
</dbReference>
<dbReference type="AlphaFoldDB" id="A0A117I340"/>
<dbReference type="PANTHER" id="PTHR43280">
    <property type="entry name" value="ARAC-FAMILY TRANSCRIPTIONAL REGULATOR"/>
    <property type="match status" value="1"/>
</dbReference>
<dbReference type="InterPro" id="IPR018060">
    <property type="entry name" value="HTH_AraC"/>
</dbReference>
<evidence type="ECO:0000256" key="2">
    <source>
        <dbReference type="ARBA" id="ARBA00023125"/>
    </source>
</evidence>
<feature type="domain" description="Fe/B12 periplasmic-binding" evidence="5">
    <location>
        <begin position="265"/>
        <end position="531"/>
    </location>
</feature>
<sequence>MFVLTNASVIPWESTQHNSAISIKTPSLVTCTATVNYRYGNEHGVLHKGQLLFLHSQCSLELIHIPPSSFTLYHIGFQDYALTEESPDKRVYQLTSVNLPSHGSKTGASPQVLRMLAIIQELSETRTGSAQTEEARSHYLLSELLELFKLAIKPSTEMVDSIIREALRYINHHYDSHLTREELARLTGFNASYFSRFFQKQVGRSFQAHLTRVRMDKTKQYLLSTKATLNEIALLVGYSDGLYLSRKFKQFTGISPSEYRLQPRARRIATVQYTGDLLALGVQPIAASFLPWAMSPLIQDELHDVLDLDEHGVEEILRTEPPDLIIAPDYLYYLPHKLEQLEQIAPVMVLPWDQLNRLETVQLIGRIIGREQAAEDWIEHYTALVSSEAERLGAAIQPDETVGLYELWEDGTICIWNVTARAAYNVYYGLNLTPAPNILRDVLESHNHQFIQEDQLTDYAANHMFLVLSSHEGGLYHDAQVKLRERAYWNKIMNNGNSRIYPLKLEQFWCNDALALEKQLQLMVDILIRENGEKNR</sequence>
<accession>A0A117I340</accession>
<dbReference type="EMBL" id="BCNV01000006">
    <property type="protein sequence ID" value="GAS84752.1"/>
    <property type="molecule type" value="Genomic_DNA"/>
</dbReference>
<dbReference type="PROSITE" id="PS01124">
    <property type="entry name" value="HTH_ARAC_FAMILY_2"/>
    <property type="match status" value="1"/>
</dbReference>
<dbReference type="RefSeq" id="WP_062837154.1">
    <property type="nucleotide sequence ID" value="NZ_BCNV01000006.1"/>
</dbReference>
<dbReference type="PROSITE" id="PS00041">
    <property type="entry name" value="HTH_ARAC_FAMILY_1"/>
    <property type="match status" value="1"/>
</dbReference>
<keyword evidence="3" id="KW-0804">Transcription</keyword>